<evidence type="ECO:0000313" key="2">
    <source>
        <dbReference type="EMBL" id="KDS94182.1"/>
    </source>
</evidence>
<feature type="region of interest" description="Disordered" evidence="1">
    <location>
        <begin position="48"/>
        <end position="70"/>
    </location>
</feature>
<protein>
    <submittedName>
        <fullName evidence="2">Uncharacterized protein</fullName>
    </submittedName>
</protein>
<accession>A0ABR4SNA4</accession>
<dbReference type="EMBL" id="JDRS01000002">
    <property type="protein sequence ID" value="KDS94182.1"/>
    <property type="molecule type" value="Genomic_DNA"/>
</dbReference>
<name>A0ABR4SNA4_9MICO</name>
<reference evidence="2 3" key="1">
    <citation type="submission" date="2014-01" db="EMBL/GenBank/DDBJ databases">
        <title>Draft genome sequence of the multidrug-resistant clinical isolate Dermabacter hominis 1368.</title>
        <authorList>
            <person name="Albersmeier A."/>
            <person name="Bomholt C."/>
            <person name="Glaub A."/>
            <person name="Ruckert C."/>
            <person name="Soriano F."/>
            <person name="Fernandez-Natal I."/>
            <person name="Tauch A."/>
        </authorList>
    </citation>
    <scope>NUCLEOTIDE SEQUENCE [LARGE SCALE GENOMIC DNA]</scope>
    <source>
        <strain evidence="2 3">1368</strain>
    </source>
</reference>
<evidence type="ECO:0000313" key="3">
    <source>
        <dbReference type="Proteomes" id="UP000030182"/>
    </source>
</evidence>
<organism evidence="2 3">
    <name type="scientific">Dermabacter hominis 1368</name>
    <dbReference type="NCBI Taxonomy" id="1450519"/>
    <lineage>
        <taxon>Bacteria</taxon>
        <taxon>Bacillati</taxon>
        <taxon>Actinomycetota</taxon>
        <taxon>Actinomycetes</taxon>
        <taxon>Micrococcales</taxon>
        <taxon>Dermabacteraceae</taxon>
        <taxon>Dermabacter</taxon>
    </lineage>
</organism>
<sequence>MNDDFDEEIARLWAQALQGETPEVARARRAREADNYLERGYYRDPAKLVLDRLDQKPKKNPRKDTPKWHS</sequence>
<evidence type="ECO:0000256" key="1">
    <source>
        <dbReference type="SAM" id="MobiDB-lite"/>
    </source>
</evidence>
<dbReference type="Proteomes" id="UP000030182">
    <property type="component" value="Unassembled WGS sequence"/>
</dbReference>
<keyword evidence="3" id="KW-1185">Reference proteome</keyword>
<dbReference type="RefSeq" id="WP_034370476.1">
    <property type="nucleotide sequence ID" value="NZ_KN323183.1"/>
</dbReference>
<comment type="caution">
    <text evidence="2">The sequence shown here is derived from an EMBL/GenBank/DDBJ whole genome shotgun (WGS) entry which is preliminary data.</text>
</comment>
<proteinExistence type="predicted"/>
<gene>
    <name evidence="2" type="ORF">DHOM_02735</name>
</gene>